<feature type="domain" description="VWFA" evidence="1">
    <location>
        <begin position="48"/>
        <end position="226"/>
    </location>
</feature>
<dbReference type="EMBL" id="CP113836">
    <property type="protein sequence ID" value="WAL68112.1"/>
    <property type="molecule type" value="Genomic_DNA"/>
</dbReference>
<evidence type="ECO:0000313" key="3">
    <source>
        <dbReference type="Proteomes" id="UP001163203"/>
    </source>
</evidence>
<sequence>MSARESGFTVSVSQNKYLARNDREVEAVITVTASGLGGGPGAAGAAPKAAEIIIVDCSGSMDMPRAKIIAARRATRAAIDALRDGVLFAVVAGTGYAELAYPPEPGLVPASPVTKEDAKLVVDRLVANGGTAMGTWLTLAGRLFEPHPDAVRHAMLFTDGRNEHETPEELGRVLDEVRGRFVCDVRGIGDQWEPRELLRIVAALNGEAGGVAEFGDMTAEFRELMRTAMRKVVPDVDLRLRTLGGARLRYLKQVFPSVVDLTGQLAREDELTVKLATGAWADETREYQLCLEVDPTGKPFEQDTLAARVSLDVRGAGGRISVPPELVLAHWTDDVLLVTQLDPKVTHYTGQQRLGDAVRDGCAAADAGERETAEEQLGLAVRLATESGNRKMLELLAGLVDIVDAGRGEVRLRGDFRLGELKRLDVTANRSSRFPGRRPKVATVAGGPVRECPECAWGNVPDANVCERCGHRLEPVGERS</sequence>
<dbReference type="CDD" id="cd00198">
    <property type="entry name" value="vWFA"/>
    <property type="match status" value="1"/>
</dbReference>
<dbReference type="SUPFAM" id="SSF53300">
    <property type="entry name" value="vWA-like"/>
    <property type="match status" value="1"/>
</dbReference>
<evidence type="ECO:0000259" key="1">
    <source>
        <dbReference type="SMART" id="SM00327"/>
    </source>
</evidence>
<gene>
    <name evidence="2" type="ORF">ORV05_10210</name>
</gene>
<proteinExistence type="predicted"/>
<keyword evidence="3" id="KW-1185">Reference proteome</keyword>
<protein>
    <recommendedName>
        <fullName evidence="1">VWFA domain-containing protein</fullName>
    </recommendedName>
</protein>
<dbReference type="Pfam" id="PF13768">
    <property type="entry name" value="VWA_3"/>
    <property type="match status" value="1"/>
</dbReference>
<organism evidence="2 3">
    <name type="scientific">Amycolatopsis cynarae</name>
    <dbReference type="NCBI Taxonomy" id="2995223"/>
    <lineage>
        <taxon>Bacteria</taxon>
        <taxon>Bacillati</taxon>
        <taxon>Actinomycetota</taxon>
        <taxon>Actinomycetes</taxon>
        <taxon>Pseudonocardiales</taxon>
        <taxon>Pseudonocardiaceae</taxon>
        <taxon>Amycolatopsis</taxon>
    </lineage>
</organism>
<accession>A0ABY7B823</accession>
<dbReference type="RefSeq" id="WP_268758207.1">
    <property type="nucleotide sequence ID" value="NZ_CP113836.1"/>
</dbReference>
<dbReference type="InterPro" id="IPR036465">
    <property type="entry name" value="vWFA_dom_sf"/>
</dbReference>
<dbReference type="Gene3D" id="1.20.120.1690">
    <property type="match status" value="1"/>
</dbReference>
<dbReference type="InterPro" id="IPR002035">
    <property type="entry name" value="VWF_A"/>
</dbReference>
<dbReference type="Proteomes" id="UP001163203">
    <property type="component" value="Chromosome"/>
</dbReference>
<dbReference type="Gene3D" id="2.60.40.3670">
    <property type="match status" value="1"/>
</dbReference>
<name>A0ABY7B823_9PSEU</name>
<dbReference type="Gene3D" id="3.40.50.410">
    <property type="entry name" value="von Willebrand factor, type A domain"/>
    <property type="match status" value="1"/>
</dbReference>
<dbReference type="SMART" id="SM00327">
    <property type="entry name" value="VWA"/>
    <property type="match status" value="1"/>
</dbReference>
<reference evidence="2" key="1">
    <citation type="submission" date="2022-11" db="EMBL/GenBank/DDBJ databases">
        <authorList>
            <person name="Mo P."/>
        </authorList>
    </citation>
    <scope>NUCLEOTIDE SEQUENCE</scope>
    <source>
        <strain evidence="2">HUAS 11-8</strain>
    </source>
</reference>
<evidence type="ECO:0000313" key="2">
    <source>
        <dbReference type="EMBL" id="WAL68112.1"/>
    </source>
</evidence>